<dbReference type="eggNOG" id="ENOG50300PA">
    <property type="taxonomic scope" value="Bacteria"/>
</dbReference>
<gene>
    <name evidence="3" type="ORF">ATH84_1001228</name>
    <name evidence="2" type="ORF">BDD41_4476</name>
</gene>
<evidence type="ECO:0000313" key="4">
    <source>
        <dbReference type="Proteomes" id="UP000256794"/>
    </source>
</evidence>
<dbReference type="RefSeq" id="WP_011746884.1">
    <property type="nucleotide sequence ID" value="NZ_CP035284.1"/>
</dbReference>
<sequence length="160" mass="17114">MSSGKIVASMLVLVAVMAGLAVWYLQVYGFYDQVDEISGAQDIVVTDAQGATHPVAVADFKAIDATSSPIRYRACFTLDPAELADAAPYAGATPLNGPGWFKCYSARALTADLESGAARAVLGQAEIRPDVDRVIVVYPDGRAFAWHQFNDKTPERGVMD</sequence>
<accession>A0A099FPM0</accession>
<keyword evidence="1" id="KW-0472">Membrane</keyword>
<evidence type="ECO:0000256" key="1">
    <source>
        <dbReference type="SAM" id="Phobius"/>
    </source>
</evidence>
<feature type="transmembrane region" description="Helical" evidence="1">
    <location>
        <begin position="6"/>
        <end position="25"/>
    </location>
</feature>
<dbReference type="InterPro" id="IPR045616">
    <property type="entry name" value="DUF6446"/>
</dbReference>
<keyword evidence="1" id="KW-1133">Transmembrane helix</keyword>
<proteinExistence type="predicted"/>
<evidence type="ECO:0000313" key="2">
    <source>
        <dbReference type="EMBL" id="REF67451.1"/>
    </source>
</evidence>
<keyword evidence="1" id="KW-0812">Transmembrane</keyword>
<accession>A0A3D9XCS6</accession>
<dbReference type="Proteomes" id="UP000256794">
    <property type="component" value="Unassembled WGS sequence"/>
</dbReference>
<reference evidence="4 5" key="1">
    <citation type="submission" date="2018-08" db="EMBL/GenBank/DDBJ databases">
        <title>Genomic Encyclopedia of Archaeal and Bacterial Type Strains, Phase II (KMG-II): from individual species to whole genera.</title>
        <authorList>
            <person name="Goeker M."/>
        </authorList>
    </citation>
    <scope>NUCLEOTIDE SEQUENCE [LARGE SCALE GENOMIC DNA]</scope>
    <source>
        <strain evidence="2 5">DSM 17099</strain>
        <strain evidence="3 4">DSM 582</strain>
    </source>
</reference>
<keyword evidence="4" id="KW-1185">Reference proteome</keyword>
<protein>
    <submittedName>
        <fullName evidence="2">Uncharacterized protein</fullName>
    </submittedName>
</protein>
<dbReference type="OrthoDB" id="7819947at2"/>
<evidence type="ECO:0000313" key="3">
    <source>
        <dbReference type="EMBL" id="REG57181.1"/>
    </source>
</evidence>
<dbReference type="EMBL" id="QTUJ01000004">
    <property type="protein sequence ID" value="REF67451.1"/>
    <property type="molecule type" value="Genomic_DNA"/>
</dbReference>
<dbReference type="EMBL" id="QUMX01000001">
    <property type="protein sequence ID" value="REG57181.1"/>
    <property type="molecule type" value="Genomic_DNA"/>
</dbReference>
<dbReference type="Proteomes" id="UP000256941">
    <property type="component" value="Unassembled WGS sequence"/>
</dbReference>
<dbReference type="Pfam" id="PF20044">
    <property type="entry name" value="DUF6446"/>
    <property type="match status" value="1"/>
</dbReference>
<dbReference type="GeneID" id="93451765"/>
<dbReference type="AlphaFoldDB" id="A0A099FPM0"/>
<comment type="caution">
    <text evidence="2">The sequence shown here is derived from an EMBL/GenBank/DDBJ whole genome shotgun (WGS) entry which is preliminary data.</text>
</comment>
<evidence type="ECO:0000313" key="5">
    <source>
        <dbReference type="Proteomes" id="UP000256941"/>
    </source>
</evidence>
<organism evidence="2 5">
    <name type="scientific">Paracoccus versutus</name>
    <name type="common">Thiobacillus versutus</name>
    <dbReference type="NCBI Taxonomy" id="34007"/>
    <lineage>
        <taxon>Bacteria</taxon>
        <taxon>Pseudomonadati</taxon>
        <taxon>Pseudomonadota</taxon>
        <taxon>Alphaproteobacteria</taxon>
        <taxon>Rhodobacterales</taxon>
        <taxon>Paracoccaceae</taxon>
        <taxon>Paracoccus</taxon>
    </lineage>
</organism>
<name>A0A099FPM0_PARVE</name>